<keyword evidence="4 8" id="KW-0863">Zinc-finger</keyword>
<dbReference type="RefSeq" id="XP_060328970.1">
    <property type="nucleotide sequence ID" value="XM_060473577.1"/>
</dbReference>
<protein>
    <recommendedName>
        <fullName evidence="10">C2H2-type domain-containing protein</fullName>
    </recommendedName>
</protein>
<evidence type="ECO:0000256" key="9">
    <source>
        <dbReference type="SAM" id="MobiDB-lite"/>
    </source>
</evidence>
<dbReference type="PANTHER" id="PTHR23235:SF120">
    <property type="entry name" value="KRUPPEL-LIKE FACTOR 15"/>
    <property type="match status" value="1"/>
</dbReference>
<accession>A0AA39K8M8</accession>
<dbReference type="AlphaFoldDB" id="A0AA39K8M8"/>
<dbReference type="FunFam" id="3.30.160.60:FF:000176">
    <property type="entry name" value="zinc finger protein 70"/>
    <property type="match status" value="1"/>
</dbReference>
<keyword evidence="5" id="KW-0862">Zinc</keyword>
<evidence type="ECO:0000256" key="1">
    <source>
        <dbReference type="ARBA" id="ARBA00004123"/>
    </source>
</evidence>
<proteinExistence type="predicted"/>
<dbReference type="FunFam" id="3.30.160.60:FF:000045">
    <property type="entry name" value="ZFP69 zinc finger protein B"/>
    <property type="match status" value="1"/>
</dbReference>
<dbReference type="GO" id="GO:0000978">
    <property type="term" value="F:RNA polymerase II cis-regulatory region sequence-specific DNA binding"/>
    <property type="evidence" value="ECO:0007669"/>
    <property type="project" value="TreeGrafter"/>
</dbReference>
<comment type="caution">
    <text evidence="11">The sequence shown here is derived from an EMBL/GenBank/DDBJ whole genome shotgun (WGS) entry which is preliminary data.</text>
</comment>
<gene>
    <name evidence="11" type="ORF">EV420DRAFT_1553770</name>
</gene>
<evidence type="ECO:0000313" key="12">
    <source>
        <dbReference type="Proteomes" id="UP001175211"/>
    </source>
</evidence>
<dbReference type="InterPro" id="IPR036236">
    <property type="entry name" value="Znf_C2H2_sf"/>
</dbReference>
<evidence type="ECO:0000256" key="8">
    <source>
        <dbReference type="PROSITE-ProRule" id="PRU00042"/>
    </source>
</evidence>
<name>A0AA39K8M8_ARMTA</name>
<dbReference type="SUPFAM" id="SSF57667">
    <property type="entry name" value="beta-beta-alpha zinc fingers"/>
    <property type="match status" value="1"/>
</dbReference>
<evidence type="ECO:0000256" key="4">
    <source>
        <dbReference type="ARBA" id="ARBA00022771"/>
    </source>
</evidence>
<dbReference type="PROSITE" id="PS50157">
    <property type="entry name" value="ZINC_FINGER_C2H2_2"/>
    <property type="match status" value="2"/>
</dbReference>
<keyword evidence="12" id="KW-1185">Reference proteome</keyword>
<organism evidence="11 12">
    <name type="scientific">Armillaria tabescens</name>
    <name type="common">Ringless honey mushroom</name>
    <name type="synonym">Agaricus tabescens</name>
    <dbReference type="NCBI Taxonomy" id="1929756"/>
    <lineage>
        <taxon>Eukaryota</taxon>
        <taxon>Fungi</taxon>
        <taxon>Dikarya</taxon>
        <taxon>Basidiomycota</taxon>
        <taxon>Agaricomycotina</taxon>
        <taxon>Agaricomycetes</taxon>
        <taxon>Agaricomycetidae</taxon>
        <taxon>Agaricales</taxon>
        <taxon>Marasmiineae</taxon>
        <taxon>Physalacriaceae</taxon>
        <taxon>Desarmillaria</taxon>
    </lineage>
</organism>
<dbReference type="PROSITE" id="PS00028">
    <property type="entry name" value="ZINC_FINGER_C2H2_1"/>
    <property type="match status" value="1"/>
</dbReference>
<evidence type="ECO:0000256" key="7">
    <source>
        <dbReference type="ARBA" id="ARBA00023242"/>
    </source>
</evidence>
<evidence type="ECO:0000256" key="6">
    <source>
        <dbReference type="ARBA" id="ARBA00023125"/>
    </source>
</evidence>
<comment type="subcellular location">
    <subcellularLocation>
        <location evidence="1">Nucleus</location>
    </subcellularLocation>
</comment>
<reference evidence="11" key="1">
    <citation type="submission" date="2023-06" db="EMBL/GenBank/DDBJ databases">
        <authorList>
            <consortium name="Lawrence Berkeley National Laboratory"/>
            <person name="Ahrendt S."/>
            <person name="Sahu N."/>
            <person name="Indic B."/>
            <person name="Wong-Bajracharya J."/>
            <person name="Merenyi Z."/>
            <person name="Ke H.-M."/>
            <person name="Monk M."/>
            <person name="Kocsube S."/>
            <person name="Drula E."/>
            <person name="Lipzen A."/>
            <person name="Balint B."/>
            <person name="Henrissat B."/>
            <person name="Andreopoulos B."/>
            <person name="Martin F.M."/>
            <person name="Harder C.B."/>
            <person name="Rigling D."/>
            <person name="Ford K.L."/>
            <person name="Foster G.D."/>
            <person name="Pangilinan J."/>
            <person name="Papanicolaou A."/>
            <person name="Barry K."/>
            <person name="LaButti K."/>
            <person name="Viragh M."/>
            <person name="Koriabine M."/>
            <person name="Yan M."/>
            <person name="Riley R."/>
            <person name="Champramary S."/>
            <person name="Plett K.L."/>
            <person name="Tsai I.J."/>
            <person name="Slot J."/>
            <person name="Sipos G."/>
            <person name="Plett J."/>
            <person name="Nagy L.G."/>
            <person name="Grigoriev I.V."/>
        </authorList>
    </citation>
    <scope>NUCLEOTIDE SEQUENCE</scope>
    <source>
        <strain evidence="11">CCBAS 213</strain>
    </source>
</reference>
<feature type="domain" description="C2H2-type" evidence="10">
    <location>
        <begin position="224"/>
        <end position="249"/>
    </location>
</feature>
<dbReference type="GeneID" id="85357125"/>
<feature type="region of interest" description="Disordered" evidence="9">
    <location>
        <begin position="123"/>
        <end position="149"/>
    </location>
</feature>
<dbReference type="EMBL" id="JAUEPS010000025">
    <property type="protein sequence ID" value="KAK0455460.1"/>
    <property type="molecule type" value="Genomic_DNA"/>
</dbReference>
<keyword evidence="2" id="KW-0479">Metal-binding</keyword>
<evidence type="ECO:0000313" key="11">
    <source>
        <dbReference type="EMBL" id="KAK0455460.1"/>
    </source>
</evidence>
<dbReference type="GO" id="GO:0000981">
    <property type="term" value="F:DNA-binding transcription factor activity, RNA polymerase II-specific"/>
    <property type="evidence" value="ECO:0007669"/>
    <property type="project" value="TreeGrafter"/>
</dbReference>
<keyword evidence="7" id="KW-0539">Nucleus</keyword>
<dbReference type="Proteomes" id="UP001175211">
    <property type="component" value="Unassembled WGS sequence"/>
</dbReference>
<dbReference type="SMART" id="SM00355">
    <property type="entry name" value="ZnF_C2H2"/>
    <property type="match status" value="2"/>
</dbReference>
<evidence type="ECO:0000256" key="5">
    <source>
        <dbReference type="ARBA" id="ARBA00022833"/>
    </source>
</evidence>
<feature type="domain" description="C2H2-type" evidence="10">
    <location>
        <begin position="196"/>
        <end position="223"/>
    </location>
</feature>
<evidence type="ECO:0000259" key="10">
    <source>
        <dbReference type="PROSITE" id="PS50157"/>
    </source>
</evidence>
<keyword evidence="6" id="KW-0238">DNA-binding</keyword>
<dbReference type="Gene3D" id="3.30.160.60">
    <property type="entry name" value="Classic Zinc Finger"/>
    <property type="match status" value="2"/>
</dbReference>
<dbReference type="PANTHER" id="PTHR23235">
    <property type="entry name" value="KRUEPPEL-LIKE TRANSCRIPTION FACTOR"/>
    <property type="match status" value="1"/>
</dbReference>
<sequence length="270" mass="30788">MYYDRTVCSGNTSNDDERPVVLPSIGRIFDGVPRRGPPELTLPPLRDAHRPSRSETWLHYTQSSVHEYPSRTATQSYYLQTRETRSSSPPDSYVSPYETNRAVYEARSYSSIGRSEQLQYYNPSGPGWKKMRSPSPYDYPSEQQARRYDPIATHRRALSYSEVQRSRTPSPALYRRPVYDHLSVKQSSSSSSSSKHACGYCGKRFSRPSGLKIHLTTHTGDKPYICPEEGCGRAFSVRSNMRRHGRIVHHIIPEGQTTSESGDDTRSRDE</sequence>
<evidence type="ECO:0000256" key="3">
    <source>
        <dbReference type="ARBA" id="ARBA00022737"/>
    </source>
</evidence>
<keyword evidence="3" id="KW-0677">Repeat</keyword>
<evidence type="ECO:0000256" key="2">
    <source>
        <dbReference type="ARBA" id="ARBA00022723"/>
    </source>
</evidence>
<dbReference type="Pfam" id="PF00096">
    <property type="entry name" value="zf-C2H2"/>
    <property type="match status" value="2"/>
</dbReference>
<dbReference type="GO" id="GO:0005634">
    <property type="term" value="C:nucleus"/>
    <property type="evidence" value="ECO:0007669"/>
    <property type="project" value="UniProtKB-SubCell"/>
</dbReference>
<dbReference type="GO" id="GO:0008270">
    <property type="term" value="F:zinc ion binding"/>
    <property type="evidence" value="ECO:0007669"/>
    <property type="project" value="UniProtKB-KW"/>
</dbReference>
<dbReference type="InterPro" id="IPR013087">
    <property type="entry name" value="Znf_C2H2_type"/>
</dbReference>